<accession>A0A7Y0AG95</accession>
<dbReference type="RefSeq" id="WP_169532279.1">
    <property type="nucleotide sequence ID" value="NZ_JABBGH010000002.1"/>
</dbReference>
<dbReference type="Proteomes" id="UP000559626">
    <property type="component" value="Unassembled WGS sequence"/>
</dbReference>
<dbReference type="InterPro" id="IPR036010">
    <property type="entry name" value="2Fe-2S_ferredoxin-like_sf"/>
</dbReference>
<name>A0A7Y0AG95_9BACT</name>
<comment type="caution">
    <text evidence="2">The sequence shown here is derived from an EMBL/GenBank/DDBJ whole genome shotgun (WGS) entry which is preliminary data.</text>
</comment>
<sequence length="97" mass="10130">MPLLTIEGLGGPPLPLRPGATLLAAIQAGGHDWWHACGAKGRCTTCRLQVLAGAEALTPLTEPEQRYQAAGRLRPDERLACQARLLPLGGDVAGAKP</sequence>
<dbReference type="Gene3D" id="3.10.20.30">
    <property type="match status" value="1"/>
</dbReference>
<dbReference type="AlphaFoldDB" id="A0A7Y0AG95"/>
<dbReference type="InterPro" id="IPR001041">
    <property type="entry name" value="2Fe-2S_ferredoxin-type"/>
</dbReference>
<keyword evidence="3" id="KW-1185">Reference proteome</keyword>
<dbReference type="GO" id="GO:0051536">
    <property type="term" value="F:iron-sulfur cluster binding"/>
    <property type="evidence" value="ECO:0007669"/>
    <property type="project" value="InterPro"/>
</dbReference>
<evidence type="ECO:0000259" key="1">
    <source>
        <dbReference type="Pfam" id="PF00111"/>
    </source>
</evidence>
<dbReference type="Pfam" id="PF00111">
    <property type="entry name" value="Fer2"/>
    <property type="match status" value="1"/>
</dbReference>
<organism evidence="2 3">
    <name type="scientific">Hymenobacter polaris</name>
    <dbReference type="NCBI Taxonomy" id="2682546"/>
    <lineage>
        <taxon>Bacteria</taxon>
        <taxon>Pseudomonadati</taxon>
        <taxon>Bacteroidota</taxon>
        <taxon>Cytophagia</taxon>
        <taxon>Cytophagales</taxon>
        <taxon>Hymenobacteraceae</taxon>
        <taxon>Hymenobacter</taxon>
    </lineage>
</organism>
<reference evidence="2 3" key="1">
    <citation type="submission" date="2020-04" db="EMBL/GenBank/DDBJ databases">
        <title>Hymenobacter polaris sp. nov., isolated from Arctic soil.</title>
        <authorList>
            <person name="Dahal R.H."/>
        </authorList>
    </citation>
    <scope>NUCLEOTIDE SEQUENCE [LARGE SCALE GENOMIC DNA]</scope>
    <source>
        <strain evidence="2 3">RP-2-7</strain>
    </source>
</reference>
<dbReference type="CDD" id="cd00207">
    <property type="entry name" value="fer2"/>
    <property type="match status" value="1"/>
</dbReference>
<dbReference type="EMBL" id="JABBGH010000002">
    <property type="protein sequence ID" value="NML66647.1"/>
    <property type="molecule type" value="Genomic_DNA"/>
</dbReference>
<evidence type="ECO:0000313" key="3">
    <source>
        <dbReference type="Proteomes" id="UP000559626"/>
    </source>
</evidence>
<dbReference type="SUPFAM" id="SSF54292">
    <property type="entry name" value="2Fe-2S ferredoxin-like"/>
    <property type="match status" value="1"/>
</dbReference>
<evidence type="ECO:0000313" key="2">
    <source>
        <dbReference type="EMBL" id="NML66647.1"/>
    </source>
</evidence>
<feature type="domain" description="2Fe-2S ferredoxin-type" evidence="1">
    <location>
        <begin position="17"/>
        <end position="85"/>
    </location>
</feature>
<proteinExistence type="predicted"/>
<gene>
    <name evidence="2" type="ORF">HHL22_15680</name>
</gene>
<protein>
    <submittedName>
        <fullName evidence="2">(2Fe-2S)-binding protein</fullName>
    </submittedName>
</protein>
<dbReference type="InterPro" id="IPR012675">
    <property type="entry name" value="Beta-grasp_dom_sf"/>
</dbReference>